<evidence type="ECO:0000256" key="9">
    <source>
        <dbReference type="ARBA" id="ARBA00023136"/>
    </source>
</evidence>
<keyword evidence="5" id="KW-0249">Electron transport</keyword>
<feature type="region of interest" description="Disordered" evidence="12">
    <location>
        <begin position="289"/>
        <end position="317"/>
    </location>
</feature>
<gene>
    <name evidence="13" type="ORF">EZV62_011439</name>
</gene>
<dbReference type="AlphaFoldDB" id="A0A5C7I5R4"/>
<evidence type="ECO:0000256" key="1">
    <source>
        <dbReference type="ARBA" id="ARBA00004123"/>
    </source>
</evidence>
<keyword evidence="14" id="KW-1185">Reference proteome</keyword>
<dbReference type="PANTHER" id="PTHR34951:SF1">
    <property type="entry name" value="B6F COMPLEX SUBUNIT, PUTATIVE, EXPRESSED-RELATED"/>
    <property type="match status" value="1"/>
</dbReference>
<evidence type="ECO:0000256" key="7">
    <source>
        <dbReference type="ARBA" id="ARBA00023015"/>
    </source>
</evidence>
<evidence type="ECO:0000313" key="14">
    <source>
        <dbReference type="Proteomes" id="UP000323000"/>
    </source>
</evidence>
<keyword evidence="7" id="KW-0805">Transcription regulation</keyword>
<feature type="region of interest" description="Disordered" evidence="12">
    <location>
        <begin position="208"/>
        <end position="239"/>
    </location>
</feature>
<dbReference type="GO" id="GO:0003677">
    <property type="term" value="F:DNA binding"/>
    <property type="evidence" value="ECO:0007669"/>
    <property type="project" value="UniProtKB-KW"/>
</dbReference>
<evidence type="ECO:0000256" key="10">
    <source>
        <dbReference type="ARBA" id="ARBA00023163"/>
    </source>
</evidence>
<dbReference type="Pfam" id="PF08041">
    <property type="entry name" value="PetM"/>
    <property type="match status" value="1"/>
</dbReference>
<dbReference type="GO" id="GO:0016020">
    <property type="term" value="C:membrane"/>
    <property type="evidence" value="ECO:0007669"/>
    <property type="project" value="UniProtKB-SubCell"/>
</dbReference>
<evidence type="ECO:0000256" key="4">
    <source>
        <dbReference type="ARBA" id="ARBA00022692"/>
    </source>
</evidence>
<dbReference type="SUPFAM" id="SSF101936">
    <property type="entry name" value="DNA-binding pseudobarrel domain"/>
    <property type="match status" value="2"/>
</dbReference>
<dbReference type="PANTHER" id="PTHR34951">
    <property type="entry name" value="B6F COMPLEX SUBUNIT, PUTATIVE, EXPRESSED-RELATED"/>
    <property type="match status" value="1"/>
</dbReference>
<keyword evidence="4" id="KW-0812">Transmembrane</keyword>
<evidence type="ECO:0000256" key="6">
    <source>
        <dbReference type="ARBA" id="ARBA00022989"/>
    </source>
</evidence>
<dbReference type="Proteomes" id="UP000323000">
    <property type="component" value="Chromosome 4"/>
</dbReference>
<reference evidence="14" key="1">
    <citation type="journal article" date="2019" name="Gigascience">
        <title>De novo genome assembly of the endangered Acer yangbiense, a plant species with extremely small populations endemic to Yunnan Province, China.</title>
        <authorList>
            <person name="Yang J."/>
            <person name="Wariss H.M."/>
            <person name="Tao L."/>
            <person name="Zhang R."/>
            <person name="Yun Q."/>
            <person name="Hollingsworth P."/>
            <person name="Dao Z."/>
            <person name="Luo G."/>
            <person name="Guo H."/>
            <person name="Ma Y."/>
            <person name="Sun W."/>
        </authorList>
    </citation>
    <scope>NUCLEOTIDE SEQUENCE [LARGE SCALE GENOMIC DNA]</scope>
    <source>
        <strain evidence="14">cv. Malutang</strain>
    </source>
</reference>
<organism evidence="13 14">
    <name type="scientific">Acer yangbiense</name>
    <dbReference type="NCBI Taxonomy" id="1000413"/>
    <lineage>
        <taxon>Eukaryota</taxon>
        <taxon>Viridiplantae</taxon>
        <taxon>Streptophyta</taxon>
        <taxon>Embryophyta</taxon>
        <taxon>Tracheophyta</taxon>
        <taxon>Spermatophyta</taxon>
        <taxon>Magnoliopsida</taxon>
        <taxon>eudicotyledons</taxon>
        <taxon>Gunneridae</taxon>
        <taxon>Pentapetalae</taxon>
        <taxon>rosids</taxon>
        <taxon>malvids</taxon>
        <taxon>Sapindales</taxon>
        <taxon>Sapindaceae</taxon>
        <taxon>Hippocastanoideae</taxon>
        <taxon>Acereae</taxon>
        <taxon>Acer</taxon>
    </lineage>
</organism>
<feature type="region of interest" description="Disordered" evidence="12">
    <location>
        <begin position="93"/>
        <end position="190"/>
    </location>
</feature>
<dbReference type="HAMAP" id="MF_00396">
    <property type="entry name" value="Cytb6_f_PetM"/>
    <property type="match status" value="1"/>
</dbReference>
<keyword evidence="8" id="KW-0238">DNA-binding</keyword>
<comment type="caution">
    <text evidence="13">The sequence shown here is derived from an EMBL/GenBank/DDBJ whole genome shotgun (WGS) entry which is preliminary data.</text>
</comment>
<accession>A0A5C7I5R4</accession>
<evidence type="ECO:0000256" key="11">
    <source>
        <dbReference type="ARBA" id="ARBA00023242"/>
    </source>
</evidence>
<evidence type="ECO:0008006" key="15">
    <source>
        <dbReference type="Google" id="ProtNLM"/>
    </source>
</evidence>
<keyword evidence="6" id="KW-1133">Transmembrane helix</keyword>
<keyword evidence="3" id="KW-0813">Transport</keyword>
<dbReference type="OrthoDB" id="1926597at2759"/>
<evidence type="ECO:0000256" key="2">
    <source>
        <dbReference type="ARBA" id="ARBA00004167"/>
    </source>
</evidence>
<dbReference type="InterPro" id="IPR053333">
    <property type="entry name" value="Cytochrome_b6-f_sub7"/>
</dbReference>
<name>A0A5C7I5R4_9ROSI</name>
<dbReference type="InterPro" id="IPR012595">
    <property type="entry name" value="PetM_cyt_b6/f_cplx_su7"/>
</dbReference>
<dbReference type="EMBL" id="VAHF01000004">
    <property type="protein sequence ID" value="TXG64445.1"/>
    <property type="molecule type" value="Genomic_DNA"/>
</dbReference>
<dbReference type="InterPro" id="IPR015300">
    <property type="entry name" value="DNA-bd_pseudobarrel_sf"/>
</dbReference>
<sequence>MAYLSNGKRIPEFLIVHLPGQSSERLLIPDSFVTSCNRRLPKNAVLSNYIGSSWHVILDCIDGRVYDGQRGFSVKILGTSGCEKLESSAKGTSYMNEVKLEGGEEEKEKEEETKENDNEDYEDHDHDSDNNDDSNGDNNDDSNDSDYIDEEEEISTKEEAIKKSRAGKQSGGSIGGSKTRAAVNVEGDSKRIKVEGGSKRINVVNIEEEEEESTIRKSRVRKQSGGNNGGSKKWTAVKVEGGSKRTNTVNIEEEEEEYESTIKTGRAQKWSGGNTGGYKKRVIVRIEEEKEEEEEEESRDWENSDENNGVSGKMLADKIGRGSTRTCDFLLEEVDPIPSKVINFWQLKLPNLVFFQNNRGRQWRGNVFSWKDGRFWISGWNDFCLGNNVSLNDRYLRKRLHRGSEQGRDLPYFAPVIVRVRLLIMNSVSSAQTCNLLFNQPSSPHLIHNLPYKFSSFFISHHLCKTPHKKTHKQINIMATASATLSPATFMAAAATATKARKTMKVNHNISGLNSFGGLKAENGVTSLGVPVCTEQSFAKIVSSLRAPSSKGRRNRGGGALSSTCNAADEIFKIAAIMNALTLVGVAVGFVLLRIEASIEEAE</sequence>
<evidence type="ECO:0000256" key="5">
    <source>
        <dbReference type="ARBA" id="ARBA00022982"/>
    </source>
</evidence>
<dbReference type="GO" id="GO:0009512">
    <property type="term" value="C:cytochrome b6f complex"/>
    <property type="evidence" value="ECO:0007669"/>
    <property type="project" value="InterPro"/>
</dbReference>
<dbReference type="GO" id="GO:0005634">
    <property type="term" value="C:nucleus"/>
    <property type="evidence" value="ECO:0007669"/>
    <property type="project" value="UniProtKB-SubCell"/>
</dbReference>
<dbReference type="SUPFAM" id="SSF103441">
    <property type="entry name" value="PetM subunit of the cytochrome b6f complex"/>
    <property type="match status" value="1"/>
</dbReference>
<evidence type="ECO:0000256" key="12">
    <source>
        <dbReference type="SAM" id="MobiDB-lite"/>
    </source>
</evidence>
<keyword evidence="9" id="KW-0472">Membrane</keyword>
<proteinExistence type="inferred from homology"/>
<feature type="compositionally biased region" description="Acidic residues" evidence="12">
    <location>
        <begin position="289"/>
        <end position="305"/>
    </location>
</feature>
<keyword evidence="11" id="KW-0539">Nucleus</keyword>
<evidence type="ECO:0000313" key="13">
    <source>
        <dbReference type="EMBL" id="TXG64445.1"/>
    </source>
</evidence>
<keyword evidence="10" id="KW-0804">Transcription</keyword>
<evidence type="ECO:0000256" key="3">
    <source>
        <dbReference type="ARBA" id="ARBA00022448"/>
    </source>
</evidence>
<comment type="subcellular location">
    <subcellularLocation>
        <location evidence="2">Membrane</location>
        <topology evidence="2">Single-pass membrane protein</topology>
    </subcellularLocation>
    <subcellularLocation>
        <location evidence="1">Nucleus</location>
    </subcellularLocation>
</comment>
<evidence type="ECO:0000256" key="8">
    <source>
        <dbReference type="ARBA" id="ARBA00023125"/>
    </source>
</evidence>
<feature type="compositionally biased region" description="Acidic residues" evidence="12">
    <location>
        <begin position="130"/>
        <end position="153"/>
    </location>
</feature>
<protein>
    <recommendedName>
        <fullName evidence="15">Cytochrome b6-f complex subunit 7</fullName>
    </recommendedName>
</protein>